<reference evidence="1 2" key="1">
    <citation type="submission" date="2021-03" db="EMBL/GenBank/DDBJ databases">
        <title>Succinivibrio sp. nov. isolated from feces of cow.</title>
        <authorList>
            <person name="Choi J.-Y."/>
        </authorList>
    </citation>
    <scope>NUCLEOTIDE SEQUENCE [LARGE SCALE GENOMIC DNA]</scope>
    <source>
        <strain evidence="1 2">AGMB01872</strain>
    </source>
</reference>
<sequence>MLDFNNCFYLYRSNYELSIVDNFRIIDDKQIELNIKHADNSVSNEIVDKSFITSFLKALDEKELNDLINNRDIAIVERKFYCIAQNNEICLDIQNVIDGINQSIYGYCLTDGDFNEYRALMYYYVIKNFIEFNVIKVDTKVSFEALPSKKDCILAILEGFYDYICYTNKSELMLKDLEQMTKAYLKAKKITYARALCNDFAKLHFVKNFNKLSECSNSQRELYKDAAFYLAKKGYKSAMKICINGLFYEEKWCGSDDRRLFRLLHNSLYSCKREMRENNGECTDSMFSEYYVLLSKVYLRNSKDTNDYKDMAKCILNEAIQMGFDTAKIYLKEIEDKEKADIQNKAFSDKNIYSYITVNDITCEEIAKKEFLEGKFDNAFALLMLRESEYYENFARRANLSFGFYQCMYFSAQSCMIALRALLYKMQNNEEKKDRALFDSILSILKKLMKVRDFDEPKYRIIENSRGFYYLLKYSLFKNDYMKLVVNGDCITVTRYNADGQKLPVFITCKKCWYFGFEDSLVLNIKNKNANKNLLEKKEIIFDEVHSDYLSYKGEKVCSIENLKFEYIPPYQIDFSKGYETMKENCLPFDETVRKDLGSQIDGKDRKTADALNKAYTVIEKEKNSSWKIKEYYLHKKDGKSYFSSKNGSLFNKGSALQTKGTQTGLEFSKDEFEKLPNLDEDTLSMLLACPTEKMIDDFLSHEYLLTQTMYADIESMISSFVYLQKIDKKHRCEYKKIIKFYCANAMFCFPEKLEEQFRDDGVSTYDLVEEFLFLIDQDELSLCSSFVEKLELIKDGKDFSAIESKKYTPSQKLKRIREIADEEPMFASSLSKEADRNLIRAFLKEIEQTHPEDYKYFKNSEMNEIYEVI</sequence>
<keyword evidence="2" id="KW-1185">Reference proteome</keyword>
<comment type="caution">
    <text evidence="1">The sequence shown here is derived from an EMBL/GenBank/DDBJ whole genome shotgun (WGS) entry which is preliminary data.</text>
</comment>
<protein>
    <submittedName>
        <fullName evidence="1">Uncharacterized protein</fullName>
    </submittedName>
</protein>
<accession>A0ABS7DDX7</accession>
<organism evidence="1 2">
    <name type="scientific">Succinivibrio faecicola</name>
    <dbReference type="NCBI Taxonomy" id="2820300"/>
    <lineage>
        <taxon>Bacteria</taxon>
        <taxon>Pseudomonadati</taxon>
        <taxon>Pseudomonadota</taxon>
        <taxon>Gammaproteobacteria</taxon>
        <taxon>Aeromonadales</taxon>
        <taxon>Succinivibrionaceae</taxon>
        <taxon>Succinivibrio</taxon>
    </lineage>
</organism>
<dbReference type="EMBL" id="JAGFNY010000002">
    <property type="protein sequence ID" value="MBW7569503.1"/>
    <property type="molecule type" value="Genomic_DNA"/>
</dbReference>
<evidence type="ECO:0000313" key="1">
    <source>
        <dbReference type="EMBL" id="MBW7569503.1"/>
    </source>
</evidence>
<name>A0ABS7DDX7_9GAMM</name>
<gene>
    <name evidence="1" type="ORF">J5V48_01155</name>
</gene>
<evidence type="ECO:0000313" key="2">
    <source>
        <dbReference type="Proteomes" id="UP000731465"/>
    </source>
</evidence>
<dbReference type="RefSeq" id="WP_219936108.1">
    <property type="nucleotide sequence ID" value="NZ_JAGFNY010000002.1"/>
</dbReference>
<dbReference type="Proteomes" id="UP000731465">
    <property type="component" value="Unassembled WGS sequence"/>
</dbReference>
<proteinExistence type="predicted"/>